<dbReference type="GO" id="GO:0003950">
    <property type="term" value="F:NAD+ poly-ADP-ribosyltransferase activity"/>
    <property type="evidence" value="ECO:0007669"/>
    <property type="project" value="UniProtKB-UniRule"/>
</dbReference>
<organism evidence="3 4">
    <name type="scientific">Coniophora puteana (strain RWD-64-598)</name>
    <name type="common">Brown rot fungus</name>
    <dbReference type="NCBI Taxonomy" id="741705"/>
    <lineage>
        <taxon>Eukaryota</taxon>
        <taxon>Fungi</taxon>
        <taxon>Dikarya</taxon>
        <taxon>Basidiomycota</taxon>
        <taxon>Agaricomycotina</taxon>
        <taxon>Agaricomycetes</taxon>
        <taxon>Agaricomycetidae</taxon>
        <taxon>Boletales</taxon>
        <taxon>Coniophorineae</taxon>
        <taxon>Coniophoraceae</taxon>
        <taxon>Coniophora</taxon>
    </lineage>
</organism>
<keyword evidence="1" id="KW-0520">NAD</keyword>
<evidence type="ECO:0000313" key="4">
    <source>
        <dbReference type="Proteomes" id="UP000053558"/>
    </source>
</evidence>
<evidence type="ECO:0000259" key="2">
    <source>
        <dbReference type="PROSITE" id="PS51059"/>
    </source>
</evidence>
<dbReference type="GO" id="GO:0005634">
    <property type="term" value="C:nucleus"/>
    <property type="evidence" value="ECO:0007669"/>
    <property type="project" value="TreeGrafter"/>
</dbReference>
<gene>
    <name evidence="3" type="ORF">CONPUDRAFT_138478</name>
</gene>
<accession>A0A5M3MKJ6</accession>
<evidence type="ECO:0000313" key="3">
    <source>
        <dbReference type="EMBL" id="EIW79344.1"/>
    </source>
</evidence>
<keyword evidence="1" id="KW-0808">Transferase</keyword>
<dbReference type="PANTHER" id="PTHR45740:SF2">
    <property type="entry name" value="POLY [ADP-RIBOSE] POLYMERASE"/>
    <property type="match status" value="1"/>
</dbReference>
<feature type="domain" description="PARP catalytic" evidence="2">
    <location>
        <begin position="9"/>
        <end position="237"/>
    </location>
</feature>
<comment type="caution">
    <text evidence="3">The sequence shown here is derived from an EMBL/GenBank/DDBJ whole genome shotgun (WGS) entry which is preliminary data.</text>
</comment>
<dbReference type="OrthoDB" id="9514740at2759"/>
<sequence length="252" mass="28834">MSPILPQRLSNPANSRGGKRVRLSCLDKRSEKFAEVEQLFRKAWRHRKKEQPQVQNVFKVLWPESLLEPYLEYREQVESSRQSKDANEKLLFHGTNRACLLGESRDNVLLCPLKSCYLCSILRSSFDVKKCGQKNSFKRFGHGIYTSACSSKADDYTLNASQDARLRIVVLCRVVVGKTYKRYRNAPELTEPPKGYHSVSGEVGWDLNYEETVCYNNDAIRPAYIVVYGNEPPVSLNFKAFVSTIFHTPLAS</sequence>
<keyword evidence="1" id="KW-0328">Glycosyltransferase</keyword>
<dbReference type="Gene3D" id="3.90.228.10">
    <property type="match status" value="1"/>
</dbReference>
<dbReference type="GeneID" id="19201201"/>
<evidence type="ECO:0000256" key="1">
    <source>
        <dbReference type="RuleBase" id="RU362114"/>
    </source>
</evidence>
<dbReference type="InterPro" id="IPR012317">
    <property type="entry name" value="Poly(ADP-ribose)pol_cat_dom"/>
</dbReference>
<dbReference type="OMA" id="CIIRESF"/>
<dbReference type="PANTHER" id="PTHR45740">
    <property type="entry name" value="POLY [ADP-RIBOSE] POLYMERASE"/>
    <property type="match status" value="1"/>
</dbReference>
<dbReference type="InterPro" id="IPR051712">
    <property type="entry name" value="ARTD-AVP"/>
</dbReference>
<dbReference type="EMBL" id="JH711581">
    <property type="protein sequence ID" value="EIW79344.1"/>
    <property type="molecule type" value="Genomic_DNA"/>
</dbReference>
<dbReference type="EC" id="2.4.2.-" evidence="1"/>
<dbReference type="RefSeq" id="XP_007770996.1">
    <property type="nucleotide sequence ID" value="XM_007772806.1"/>
</dbReference>
<dbReference type="Proteomes" id="UP000053558">
    <property type="component" value="Unassembled WGS sequence"/>
</dbReference>
<dbReference type="Pfam" id="PF00644">
    <property type="entry name" value="PARP"/>
    <property type="match status" value="1"/>
</dbReference>
<reference evidence="4" key="1">
    <citation type="journal article" date="2012" name="Science">
        <title>The Paleozoic origin of enzymatic lignin decomposition reconstructed from 31 fungal genomes.</title>
        <authorList>
            <person name="Floudas D."/>
            <person name="Binder M."/>
            <person name="Riley R."/>
            <person name="Barry K."/>
            <person name="Blanchette R.A."/>
            <person name="Henrissat B."/>
            <person name="Martinez A.T."/>
            <person name="Otillar R."/>
            <person name="Spatafora J.W."/>
            <person name="Yadav J.S."/>
            <person name="Aerts A."/>
            <person name="Benoit I."/>
            <person name="Boyd A."/>
            <person name="Carlson A."/>
            <person name="Copeland A."/>
            <person name="Coutinho P.M."/>
            <person name="de Vries R.P."/>
            <person name="Ferreira P."/>
            <person name="Findley K."/>
            <person name="Foster B."/>
            <person name="Gaskell J."/>
            <person name="Glotzer D."/>
            <person name="Gorecki P."/>
            <person name="Heitman J."/>
            <person name="Hesse C."/>
            <person name="Hori C."/>
            <person name="Igarashi K."/>
            <person name="Jurgens J.A."/>
            <person name="Kallen N."/>
            <person name="Kersten P."/>
            <person name="Kohler A."/>
            <person name="Kuees U."/>
            <person name="Kumar T.K.A."/>
            <person name="Kuo A."/>
            <person name="LaButti K."/>
            <person name="Larrondo L.F."/>
            <person name="Lindquist E."/>
            <person name="Ling A."/>
            <person name="Lombard V."/>
            <person name="Lucas S."/>
            <person name="Lundell T."/>
            <person name="Martin R."/>
            <person name="McLaughlin D.J."/>
            <person name="Morgenstern I."/>
            <person name="Morin E."/>
            <person name="Murat C."/>
            <person name="Nagy L.G."/>
            <person name="Nolan M."/>
            <person name="Ohm R.A."/>
            <person name="Patyshakuliyeva A."/>
            <person name="Rokas A."/>
            <person name="Ruiz-Duenas F.J."/>
            <person name="Sabat G."/>
            <person name="Salamov A."/>
            <person name="Samejima M."/>
            <person name="Schmutz J."/>
            <person name="Slot J.C."/>
            <person name="St John F."/>
            <person name="Stenlid J."/>
            <person name="Sun H."/>
            <person name="Sun S."/>
            <person name="Syed K."/>
            <person name="Tsang A."/>
            <person name="Wiebenga A."/>
            <person name="Young D."/>
            <person name="Pisabarro A."/>
            <person name="Eastwood D.C."/>
            <person name="Martin F."/>
            <person name="Cullen D."/>
            <person name="Grigoriev I.V."/>
            <person name="Hibbett D.S."/>
        </authorList>
    </citation>
    <scope>NUCLEOTIDE SEQUENCE [LARGE SCALE GENOMIC DNA]</scope>
    <source>
        <strain evidence="4">RWD-64-598 SS2</strain>
    </source>
</reference>
<name>A0A5M3MKJ6_CONPW</name>
<dbReference type="GO" id="GO:1990404">
    <property type="term" value="F:NAD+-protein mono-ADP-ribosyltransferase activity"/>
    <property type="evidence" value="ECO:0007669"/>
    <property type="project" value="TreeGrafter"/>
</dbReference>
<protein>
    <recommendedName>
        <fullName evidence="1">Poly [ADP-ribose] polymerase</fullName>
        <shortName evidence="1">PARP</shortName>
        <ecNumber evidence="1">2.4.2.-</ecNumber>
    </recommendedName>
</protein>
<dbReference type="KEGG" id="cput:CONPUDRAFT_138478"/>
<proteinExistence type="predicted"/>
<dbReference type="SUPFAM" id="SSF56399">
    <property type="entry name" value="ADP-ribosylation"/>
    <property type="match status" value="1"/>
</dbReference>
<dbReference type="AlphaFoldDB" id="A0A5M3MKJ6"/>
<keyword evidence="4" id="KW-1185">Reference proteome</keyword>
<dbReference type="PROSITE" id="PS51059">
    <property type="entry name" value="PARP_CATALYTIC"/>
    <property type="match status" value="1"/>
</dbReference>